<dbReference type="CDD" id="cd16913">
    <property type="entry name" value="YkuD_like"/>
    <property type="match status" value="1"/>
</dbReference>
<dbReference type="GO" id="GO:0009252">
    <property type="term" value="P:peptidoglycan biosynthetic process"/>
    <property type="evidence" value="ECO:0007669"/>
    <property type="project" value="UniProtKB-UniPathway"/>
</dbReference>
<evidence type="ECO:0000256" key="2">
    <source>
        <dbReference type="ARBA" id="ARBA00005992"/>
    </source>
</evidence>
<comment type="caution">
    <text evidence="10">The sequence shown here is derived from an EMBL/GenBank/DDBJ whole genome shotgun (WGS) entry which is preliminary data.</text>
</comment>
<dbReference type="InterPro" id="IPR005490">
    <property type="entry name" value="LD_TPept_cat_dom"/>
</dbReference>
<keyword evidence="3" id="KW-0808">Transferase</keyword>
<keyword evidence="8" id="KW-0732">Signal</keyword>
<evidence type="ECO:0000313" key="11">
    <source>
        <dbReference type="Proteomes" id="UP000585050"/>
    </source>
</evidence>
<evidence type="ECO:0000256" key="1">
    <source>
        <dbReference type="ARBA" id="ARBA00004752"/>
    </source>
</evidence>
<dbReference type="RefSeq" id="WP_168885223.1">
    <property type="nucleotide sequence ID" value="NZ_JABAIL010000012.1"/>
</dbReference>
<protein>
    <submittedName>
        <fullName evidence="10">L,D-transpeptidase</fullName>
    </submittedName>
</protein>
<feature type="signal peptide" evidence="8">
    <location>
        <begin position="1"/>
        <end position="22"/>
    </location>
</feature>
<evidence type="ECO:0000256" key="6">
    <source>
        <dbReference type="ARBA" id="ARBA00023316"/>
    </source>
</evidence>
<dbReference type="Proteomes" id="UP000585050">
    <property type="component" value="Unassembled WGS sequence"/>
</dbReference>
<dbReference type="PROSITE" id="PS52029">
    <property type="entry name" value="LD_TPASE"/>
    <property type="match status" value="1"/>
</dbReference>
<proteinExistence type="inferred from homology"/>
<dbReference type="GO" id="GO:0004180">
    <property type="term" value="F:carboxypeptidase activity"/>
    <property type="evidence" value="ECO:0007669"/>
    <property type="project" value="UniProtKB-ARBA"/>
</dbReference>
<keyword evidence="5 7" id="KW-0573">Peptidoglycan synthesis</keyword>
<keyword evidence="11" id="KW-1185">Reference proteome</keyword>
<dbReference type="GO" id="GO:0008360">
    <property type="term" value="P:regulation of cell shape"/>
    <property type="evidence" value="ECO:0007669"/>
    <property type="project" value="UniProtKB-UniRule"/>
</dbReference>
<feature type="active site" description="Proton donor/acceptor" evidence="7">
    <location>
        <position position="308"/>
    </location>
</feature>
<evidence type="ECO:0000256" key="8">
    <source>
        <dbReference type="SAM" id="SignalP"/>
    </source>
</evidence>
<dbReference type="InterPro" id="IPR038063">
    <property type="entry name" value="Transpep_catalytic_dom"/>
</dbReference>
<feature type="chain" id="PRO_5030694873" evidence="8">
    <location>
        <begin position="23"/>
        <end position="727"/>
    </location>
</feature>
<accession>A0A7X8XYW1</accession>
<keyword evidence="6 7" id="KW-0961">Cell wall biogenesis/degradation</keyword>
<evidence type="ECO:0000256" key="5">
    <source>
        <dbReference type="ARBA" id="ARBA00022984"/>
    </source>
</evidence>
<evidence type="ECO:0000256" key="7">
    <source>
        <dbReference type="PROSITE-ProRule" id="PRU01373"/>
    </source>
</evidence>
<sequence length="727" mass="83722">MQVKCSYLVYLFIGLFYLNSCAPHQQTTDVSSQDIFDTPDFNWRELTGEDVYVSSRAMVSEEVLVAVSASTGMQELFDAKEKMPESLASLTQQFINELYENFPKMTEHQRQMLTENAYCRMRVLSKESEEKDFELIHQKLSKAFIYLRQTKGIRSGYAFVGNIAKANVGGQKGYLVNMSTGELVEIPISSAWKGVGFTEDSGKTPLGYFMIYEKYSQPGWQSRTKTTSPKRFFWKIHSQTYEGEAKYIYRKSTKEEKAFICTNQFGLIGQNMGSEFVDLAGTKFLDKSQDDFAFIDNSNSGIRQLYIHGTNREDQLGFALSGGCVRVSNINSFIIKEILKKQKTMPVFLDAVALHPPKNIKVPGFDDTDLESIYNEQQIVIRKQNMLDSITLNQKLYSKVLPPLASSIAYRMSKIDKQSADITISINVPFPESAMKYWLHIQDLDDLSDIPFQQHYGFRGEYYKDQLKLSSNHPFFRNYDYSEISTYFTGRLNDTQDVLVKDLSDEIVKYQDLDTALIFKNINISQQTVIDKYFEDGIDSIRGLEFLSISDERKRVLHYMGLLDTLAMEYPSRFREWEHLTWINNFMDKREEWPGIQFEGSIDYYDAILAQAYIYALGELELQRRDIKEGKLVPISGQEYQNYLTERLGGEGTLNLLDEAGLYALFEYSHSSENPHNIKITTVTNPKAEMLWGIHMLAESFYSKYKWISNQYVITSEVNGEAITLAD</sequence>
<reference evidence="10 11" key="1">
    <citation type="submission" date="2020-04" db="EMBL/GenBank/DDBJ databases">
        <title>Flammeovirga sp. SR4, a novel species isolated from seawater.</title>
        <authorList>
            <person name="Wang X."/>
        </authorList>
    </citation>
    <scope>NUCLEOTIDE SEQUENCE [LARGE SCALE GENOMIC DNA]</scope>
    <source>
        <strain evidence="10 11">SR4</strain>
    </source>
</reference>
<organism evidence="10 11">
    <name type="scientific">Flammeovirga agarivorans</name>
    <dbReference type="NCBI Taxonomy" id="2726742"/>
    <lineage>
        <taxon>Bacteria</taxon>
        <taxon>Pseudomonadati</taxon>
        <taxon>Bacteroidota</taxon>
        <taxon>Cytophagia</taxon>
        <taxon>Cytophagales</taxon>
        <taxon>Flammeovirgaceae</taxon>
        <taxon>Flammeovirga</taxon>
    </lineage>
</organism>
<dbReference type="AlphaFoldDB" id="A0A7X8XYW1"/>
<dbReference type="GO" id="GO:0016740">
    <property type="term" value="F:transferase activity"/>
    <property type="evidence" value="ECO:0007669"/>
    <property type="project" value="UniProtKB-KW"/>
</dbReference>
<gene>
    <name evidence="10" type="ORF">HGP29_25160</name>
</gene>
<name>A0A7X8XYW1_9BACT</name>
<comment type="pathway">
    <text evidence="1 7">Cell wall biogenesis; peptidoglycan biosynthesis.</text>
</comment>
<dbReference type="UniPathway" id="UPA00219"/>
<dbReference type="EMBL" id="JABAIL010000012">
    <property type="protein sequence ID" value="NLR94518.1"/>
    <property type="molecule type" value="Genomic_DNA"/>
</dbReference>
<feature type="active site" description="Nucleophile" evidence="7">
    <location>
        <position position="324"/>
    </location>
</feature>
<dbReference type="GO" id="GO:0071555">
    <property type="term" value="P:cell wall organization"/>
    <property type="evidence" value="ECO:0007669"/>
    <property type="project" value="UniProtKB-UniRule"/>
</dbReference>
<feature type="domain" description="L,D-TPase catalytic" evidence="9">
    <location>
        <begin position="162"/>
        <end position="348"/>
    </location>
</feature>
<evidence type="ECO:0000313" key="10">
    <source>
        <dbReference type="EMBL" id="NLR94518.1"/>
    </source>
</evidence>
<evidence type="ECO:0000259" key="9">
    <source>
        <dbReference type="PROSITE" id="PS52029"/>
    </source>
</evidence>
<dbReference type="Gene3D" id="2.40.440.10">
    <property type="entry name" value="L,D-transpeptidase catalytic domain-like"/>
    <property type="match status" value="1"/>
</dbReference>
<dbReference type="Pfam" id="PF03734">
    <property type="entry name" value="YkuD"/>
    <property type="match status" value="1"/>
</dbReference>
<keyword evidence="4 7" id="KW-0133">Cell shape</keyword>
<evidence type="ECO:0000256" key="3">
    <source>
        <dbReference type="ARBA" id="ARBA00022679"/>
    </source>
</evidence>
<dbReference type="SUPFAM" id="SSF141523">
    <property type="entry name" value="L,D-transpeptidase catalytic domain-like"/>
    <property type="match status" value="1"/>
</dbReference>
<comment type="similarity">
    <text evidence="2">Belongs to the YkuD family.</text>
</comment>
<evidence type="ECO:0000256" key="4">
    <source>
        <dbReference type="ARBA" id="ARBA00022960"/>
    </source>
</evidence>